<organism evidence="1 2">
    <name type="scientific">Mycolicibacterium sphagni</name>
    <dbReference type="NCBI Taxonomy" id="1786"/>
    <lineage>
        <taxon>Bacteria</taxon>
        <taxon>Bacillati</taxon>
        <taxon>Actinomycetota</taxon>
        <taxon>Actinomycetes</taxon>
        <taxon>Mycobacteriales</taxon>
        <taxon>Mycobacteriaceae</taxon>
        <taxon>Mycolicibacterium</taxon>
    </lineage>
</organism>
<reference evidence="1 2" key="1">
    <citation type="submission" date="2017-07" db="EMBL/GenBank/DDBJ databases">
        <title>The new phylogeny of genus Mycobacterium.</title>
        <authorList>
            <person name="Tortoli E."/>
            <person name="Trovato A."/>
            <person name="Cirillo D.M."/>
        </authorList>
    </citation>
    <scope>NUCLEOTIDE SEQUENCE [LARGE SCALE GENOMIC DNA]</scope>
    <source>
        <strain evidence="1 2">ATCC 33027</strain>
    </source>
</reference>
<keyword evidence="2" id="KW-1185">Reference proteome</keyword>
<protein>
    <submittedName>
        <fullName evidence="1">Uncharacterized protein</fullName>
    </submittedName>
</protein>
<gene>
    <name evidence="1" type="ORF">CG716_19470</name>
</gene>
<evidence type="ECO:0000313" key="1">
    <source>
        <dbReference type="EMBL" id="OYN77372.1"/>
    </source>
</evidence>
<name>A0A255DK99_9MYCO</name>
<dbReference type="Proteomes" id="UP000216063">
    <property type="component" value="Unassembled WGS sequence"/>
</dbReference>
<accession>A0A255DK99</accession>
<comment type="caution">
    <text evidence="1">The sequence shown here is derived from an EMBL/GenBank/DDBJ whole genome shotgun (WGS) entry which is preliminary data.</text>
</comment>
<sequence length="77" mass="7785">MPLEMSAESTPPGVHVVIADLDAGRTVGTDGFGVFGLDLPIELECCVPDDPVSACAGAEFTSAAPKDNARTPAPSQA</sequence>
<evidence type="ECO:0000313" key="2">
    <source>
        <dbReference type="Proteomes" id="UP000216063"/>
    </source>
</evidence>
<proteinExistence type="predicted"/>
<dbReference type="EMBL" id="NOZR01000017">
    <property type="protein sequence ID" value="OYN77372.1"/>
    <property type="molecule type" value="Genomic_DNA"/>
</dbReference>
<dbReference type="AlphaFoldDB" id="A0A255DK99"/>